<keyword evidence="3" id="KW-0808">Transferase</keyword>
<evidence type="ECO:0000256" key="8">
    <source>
        <dbReference type="ARBA" id="ARBA00023316"/>
    </source>
</evidence>
<dbReference type="InterPro" id="IPR005150">
    <property type="entry name" value="Cellulose_synth"/>
</dbReference>
<evidence type="ECO:0000256" key="2">
    <source>
        <dbReference type="ARBA" id="ARBA00022676"/>
    </source>
</evidence>
<feature type="region of interest" description="Disordered" evidence="12">
    <location>
        <begin position="1"/>
        <end position="23"/>
    </location>
</feature>
<dbReference type="OrthoDB" id="10287110at2759"/>
<feature type="transmembrane region" description="Helical" evidence="13">
    <location>
        <begin position="1043"/>
        <end position="1067"/>
    </location>
</feature>
<feature type="binding site" evidence="10">
    <location>
        <position position="429"/>
    </location>
    <ligand>
        <name>UDP-alpha-D-glucose</name>
        <dbReference type="ChEBI" id="CHEBI:58885"/>
    </ligand>
</feature>
<feature type="binding site" evidence="11">
    <location>
        <position position="620"/>
    </location>
    <ligand>
        <name>Mn(2+)</name>
        <dbReference type="ChEBI" id="CHEBI:29035"/>
    </ligand>
</feature>
<dbReference type="GO" id="GO:0000139">
    <property type="term" value="C:Golgi membrane"/>
    <property type="evidence" value="ECO:0007669"/>
    <property type="project" value="UniProtKB-SubCell"/>
</dbReference>
<evidence type="ECO:0000256" key="10">
    <source>
        <dbReference type="PIRSR" id="PIRSR605150-2"/>
    </source>
</evidence>
<feature type="transmembrane region" description="Helical" evidence="13">
    <location>
        <begin position="915"/>
        <end position="938"/>
    </location>
</feature>
<evidence type="ECO:0000256" key="1">
    <source>
        <dbReference type="ARBA" id="ARBA00004653"/>
    </source>
</evidence>
<dbReference type="AlphaFoldDB" id="A0A9D4Z5P9"/>
<evidence type="ECO:0000256" key="3">
    <source>
        <dbReference type="ARBA" id="ARBA00022679"/>
    </source>
</evidence>
<feature type="binding site" evidence="10">
    <location>
        <position position="400"/>
    </location>
    <ligand>
        <name>UDP-alpha-D-glucose</name>
        <dbReference type="ChEBI" id="CHEBI:58885"/>
    </ligand>
</feature>
<feature type="binding site" evidence="11">
    <location>
        <position position="644"/>
    </location>
    <ligand>
        <name>Mn(2+)</name>
        <dbReference type="ChEBI" id="CHEBI:29035"/>
    </ligand>
</feature>
<dbReference type="Gene3D" id="3.30.40.10">
    <property type="entry name" value="Zinc/RING finger domain, C3HC4 (zinc finger)"/>
    <property type="match status" value="1"/>
</dbReference>
<feature type="transmembrane region" description="Helical" evidence="13">
    <location>
        <begin position="1073"/>
        <end position="1094"/>
    </location>
</feature>
<evidence type="ECO:0000256" key="13">
    <source>
        <dbReference type="SAM" id="Phobius"/>
    </source>
</evidence>
<name>A0A9D4Z5P9_ADICA</name>
<reference evidence="14" key="1">
    <citation type="submission" date="2021-01" db="EMBL/GenBank/DDBJ databases">
        <title>Adiantum capillus-veneris genome.</title>
        <authorList>
            <person name="Fang Y."/>
            <person name="Liao Q."/>
        </authorList>
    </citation>
    <scope>NUCLEOTIDE SEQUENCE</scope>
    <source>
        <strain evidence="14">H3</strain>
        <tissue evidence="14">Leaf</tissue>
    </source>
</reference>
<dbReference type="Gene3D" id="3.90.550.10">
    <property type="entry name" value="Spore Coat Polysaccharide Biosynthesis Protein SpsA, Chain A"/>
    <property type="match status" value="1"/>
</dbReference>
<dbReference type="GO" id="GO:0030244">
    <property type="term" value="P:cellulose biosynthetic process"/>
    <property type="evidence" value="ECO:0007669"/>
    <property type="project" value="InterPro"/>
</dbReference>
<keyword evidence="15" id="KW-1185">Reference proteome</keyword>
<keyword evidence="2" id="KW-0328">Glycosyltransferase</keyword>
<evidence type="ECO:0000256" key="9">
    <source>
        <dbReference type="PIRSR" id="PIRSR605150-1"/>
    </source>
</evidence>
<organism evidence="14 15">
    <name type="scientific">Adiantum capillus-veneris</name>
    <name type="common">Maidenhair fern</name>
    <dbReference type="NCBI Taxonomy" id="13818"/>
    <lineage>
        <taxon>Eukaryota</taxon>
        <taxon>Viridiplantae</taxon>
        <taxon>Streptophyta</taxon>
        <taxon>Embryophyta</taxon>
        <taxon>Tracheophyta</taxon>
        <taxon>Polypodiopsida</taxon>
        <taxon>Polypodiidae</taxon>
        <taxon>Polypodiales</taxon>
        <taxon>Pteridineae</taxon>
        <taxon>Pteridaceae</taxon>
        <taxon>Vittarioideae</taxon>
        <taxon>Adiantum</taxon>
    </lineage>
</organism>
<dbReference type="SUPFAM" id="SSF57850">
    <property type="entry name" value="RING/U-box"/>
    <property type="match status" value="1"/>
</dbReference>
<dbReference type="Proteomes" id="UP000886520">
    <property type="component" value="Chromosome 22"/>
</dbReference>
<dbReference type="InterPro" id="IPR013083">
    <property type="entry name" value="Znf_RING/FYVE/PHD"/>
</dbReference>
<proteinExistence type="predicted"/>
<feature type="transmembrane region" description="Helical" evidence="13">
    <location>
        <begin position="295"/>
        <end position="318"/>
    </location>
</feature>
<comment type="subcellular location">
    <subcellularLocation>
        <location evidence="1">Golgi apparatus membrane</location>
        <topology evidence="1">Multi-pass membrane protein</topology>
    </subcellularLocation>
</comment>
<dbReference type="GO" id="GO:0016760">
    <property type="term" value="F:cellulose synthase (UDP-forming) activity"/>
    <property type="evidence" value="ECO:0007669"/>
    <property type="project" value="InterPro"/>
</dbReference>
<keyword evidence="7 13" id="KW-0472">Membrane</keyword>
<feature type="binding site" evidence="10">
    <location>
        <position position="619"/>
    </location>
    <ligand>
        <name>UDP-alpha-D-glucose</name>
        <dbReference type="ChEBI" id="CHEBI:58885"/>
    </ligand>
</feature>
<comment type="caution">
    <text evidence="14">The sequence shown here is derived from an EMBL/GenBank/DDBJ whole genome shotgun (WGS) entry which is preliminary data.</text>
</comment>
<dbReference type="InterPro" id="IPR029044">
    <property type="entry name" value="Nucleotide-diphossugar_trans"/>
</dbReference>
<keyword evidence="5 13" id="KW-1133">Transmembrane helix</keyword>
<keyword evidence="4 13" id="KW-0812">Transmembrane</keyword>
<feature type="active site" evidence="9">
    <location>
        <position position="845"/>
    </location>
</feature>
<feature type="compositionally biased region" description="Low complexity" evidence="12">
    <location>
        <begin position="1"/>
        <end position="13"/>
    </location>
</feature>
<dbReference type="Pfam" id="PF03552">
    <property type="entry name" value="Cellulose_synt"/>
    <property type="match status" value="2"/>
</dbReference>
<sequence length="1139" mass="128160">MSSPSLPSILSRSMGRSFRNPTKADHGLLIPKCPSATGSYLSNRTNYASHYEPIFNLKDELCGSPPLPTEKSISVCIACGPDNHTMLHGRQSNHGGPGAVITGIKAPGQDEHRAIFNDSFESMEDRPIIFDTKECDSQPNSQQERASSHFCSVDGCDSRVMHNEQGTLIFPCECKYPICCDCYMDHLKEGGTCPGCREEYKGIDDSESLPFPLPAGPLEPCMDRTLSLIKSTRTEMVLSTKKLEFDYARWLYETKGTYGYGNAFKTRYTEEEGFGSMCEDFTEKSSRPLAREKKICTAIISPYRLMVLIRVISLFFFLAWRIRNPNRKAMWLWGMSVICEIWFAFSWILNQLPKLMPINRSTDLEALKDRFERPSPSNPAGRSDLPGIDIFVTTADPSKEPPLVTANSILSILAVDYPVEKVACYLSDDCGSLLTFEALAEVASYSRVWVPFCRKHNIEPRNPENYFNSKGDATKNKVRKDFVKDRRRIKREYDEFKVRINSLPDVIRRRSDACNAQEETKAKRAQIERGAYLLEKLEVPKATWMADGSHWPGGWDTPVNDHCRGDHAGIIQVMLRPPSAQPLAGESENIFMDLTGVDTRLPMLVYVSREKRPGYDHNKKAGAMNSLTRVSAILSNAPFILNLDCDHYIHNSQALRAGMCFMLGIGGENICYVQFPQRFENIDPSDRYANHNTVFFDGGMRALDGVQGPIYVGTGCIFRRTALYGFHPPLAQDHHGGWCNLCSDCQMPSTIDETEFEIMEAQLLISKNFGASEVFFASIPTAEIQGRPLTAGNRYGRPAGMLMAEQRVLSTALVAEAISVISCWYEDKTDWGSSIGWIYGSVTEDVVTGYHMHNRGWRSVYCVIKPDAFRGTAPLNLTDRLHQVLRWATGSVEIFFSRSNSLLAGSRMKLLQRIAYLNIAMSPFTSLFLLVYCFLPALSLFSNEFIVETLNAIFLVYLLVMTMTLCLIALLEVRWSGITLEEWWRNEQFWIIKGTSADLVAVLHGLLKVVTGIDISFTLTSKPNSDHATDEFEDLYIIKWTCLIIPPLTIMIVNLISIAVAVARTVYSSKPDWTKLLGGTFFSIWVLLHLYPFAKGFTGRRGRTPTIIWVWASLLALTISLLWVAIISQNTSFNTGFQL</sequence>
<feature type="transmembrane region" description="Helical" evidence="13">
    <location>
        <begin position="950"/>
        <end position="971"/>
    </location>
</feature>
<evidence type="ECO:0000256" key="5">
    <source>
        <dbReference type="ARBA" id="ARBA00022989"/>
    </source>
</evidence>
<protein>
    <recommendedName>
        <fullName evidence="16">Cellulose synthase-like protein D3</fullName>
    </recommendedName>
</protein>
<evidence type="ECO:0000313" key="15">
    <source>
        <dbReference type="Proteomes" id="UP000886520"/>
    </source>
</evidence>
<evidence type="ECO:0000256" key="12">
    <source>
        <dbReference type="SAM" id="MobiDB-lite"/>
    </source>
</evidence>
<dbReference type="Pfam" id="PF14570">
    <property type="entry name" value="zf-RING_4"/>
    <property type="match status" value="1"/>
</dbReference>
<dbReference type="FunFam" id="3.90.550.10:FF:000027">
    <property type="entry name" value="Cellulose synthase-like protein D4"/>
    <property type="match status" value="1"/>
</dbReference>
<feature type="active site" evidence="9">
    <location>
        <position position="429"/>
    </location>
</feature>
<keyword evidence="6" id="KW-0333">Golgi apparatus</keyword>
<evidence type="ECO:0008006" key="16">
    <source>
        <dbReference type="Google" id="ProtNLM"/>
    </source>
</evidence>
<evidence type="ECO:0000256" key="6">
    <source>
        <dbReference type="ARBA" id="ARBA00023034"/>
    </source>
</evidence>
<evidence type="ECO:0000313" key="14">
    <source>
        <dbReference type="EMBL" id="KAI5062289.1"/>
    </source>
</evidence>
<evidence type="ECO:0000256" key="7">
    <source>
        <dbReference type="ARBA" id="ARBA00023136"/>
    </source>
</evidence>
<feature type="binding site" evidence="10">
    <location>
        <position position="399"/>
    </location>
    <ligand>
        <name>UDP-alpha-D-glucose</name>
        <dbReference type="ChEBI" id="CHEBI:58885"/>
    </ligand>
</feature>
<accession>A0A9D4Z5P9</accession>
<keyword evidence="8" id="KW-0961">Cell wall biogenesis/degradation</keyword>
<dbReference type="EMBL" id="JABFUD020000022">
    <property type="protein sequence ID" value="KAI5062289.1"/>
    <property type="molecule type" value="Genomic_DNA"/>
</dbReference>
<feature type="transmembrane region" description="Helical" evidence="13">
    <location>
        <begin position="330"/>
        <end position="350"/>
    </location>
</feature>
<dbReference type="PANTHER" id="PTHR13301">
    <property type="entry name" value="X-BOX TRANSCRIPTION FACTOR-RELATED"/>
    <property type="match status" value="1"/>
</dbReference>
<dbReference type="GO" id="GO:0071555">
    <property type="term" value="P:cell wall organization"/>
    <property type="evidence" value="ECO:0007669"/>
    <property type="project" value="UniProtKB-KW"/>
</dbReference>
<feature type="transmembrane region" description="Helical" evidence="13">
    <location>
        <begin position="1106"/>
        <end position="1127"/>
    </location>
</feature>
<dbReference type="SUPFAM" id="SSF53448">
    <property type="entry name" value="Nucleotide-diphospho-sugar transferases"/>
    <property type="match status" value="1"/>
</dbReference>
<evidence type="ECO:0000256" key="4">
    <source>
        <dbReference type="ARBA" id="ARBA00022692"/>
    </source>
</evidence>
<evidence type="ECO:0000256" key="11">
    <source>
        <dbReference type="PIRSR" id="PIRSR605150-3"/>
    </source>
</evidence>
<gene>
    <name evidence="14" type="ORF">GOP47_0022828</name>
</gene>